<keyword evidence="8" id="KW-1185">Reference proteome</keyword>
<keyword evidence="4 6" id="KW-0472">Membrane</keyword>
<feature type="transmembrane region" description="Helical" evidence="6">
    <location>
        <begin position="75"/>
        <end position="96"/>
    </location>
</feature>
<evidence type="ECO:0000313" key="8">
    <source>
        <dbReference type="Proteomes" id="UP000481858"/>
    </source>
</evidence>
<sequence length="290" mass="31872">MLSNLSRLAVVSFPLLMVALIGIAIYVQVTSSTLSLPISTGTAVLTILLPLFSVANILYTPILTRLTASSTFQQLLVPALHILQGGLVVVIATLAAQGFVPSHIVNCALEGNWQQLWQHRDGRAIERIQNTFDCCGFNSIKDRAWPRQDPKQCAAIYQRTTSCGAPWRAHMQRASALQFAIAVLVGIIQLAHLVYLRRRGGRDYMARDFKNHSQRVEAGDNGRLIEEPYHDDEEEGVSVDQDPPPSALPPARAAQSDAPHRVEPSSLGGNEANEWRSSGCRFDINLKVTL</sequence>
<evidence type="ECO:0000256" key="1">
    <source>
        <dbReference type="ARBA" id="ARBA00004141"/>
    </source>
</evidence>
<dbReference type="InterPro" id="IPR018499">
    <property type="entry name" value="Tetraspanin/Peripherin"/>
</dbReference>
<keyword evidence="3 6" id="KW-1133">Transmembrane helix</keyword>
<organism evidence="7 8">
    <name type="scientific">Xylaria multiplex</name>
    <dbReference type="NCBI Taxonomy" id="323545"/>
    <lineage>
        <taxon>Eukaryota</taxon>
        <taxon>Fungi</taxon>
        <taxon>Dikarya</taxon>
        <taxon>Ascomycota</taxon>
        <taxon>Pezizomycotina</taxon>
        <taxon>Sordariomycetes</taxon>
        <taxon>Xylariomycetidae</taxon>
        <taxon>Xylariales</taxon>
        <taxon>Xylariaceae</taxon>
        <taxon>Xylaria</taxon>
    </lineage>
</organism>
<protein>
    <recommendedName>
        <fullName evidence="9">Tetraspanin Tsp3</fullName>
    </recommendedName>
</protein>
<evidence type="ECO:0000256" key="6">
    <source>
        <dbReference type="SAM" id="Phobius"/>
    </source>
</evidence>
<reference evidence="7 8" key="1">
    <citation type="submission" date="2019-12" db="EMBL/GenBank/DDBJ databases">
        <title>Draft genome sequence of the ascomycete Xylaria multiplex DSM 110363.</title>
        <authorList>
            <person name="Buettner E."/>
            <person name="Kellner H."/>
        </authorList>
    </citation>
    <scope>NUCLEOTIDE SEQUENCE [LARGE SCALE GENOMIC DNA]</scope>
    <source>
        <strain evidence="7 8">DSM 110363</strain>
    </source>
</reference>
<dbReference type="GO" id="GO:0016020">
    <property type="term" value="C:membrane"/>
    <property type="evidence" value="ECO:0007669"/>
    <property type="project" value="UniProtKB-SubCell"/>
</dbReference>
<evidence type="ECO:0000313" key="7">
    <source>
        <dbReference type="EMBL" id="KAF2967997.1"/>
    </source>
</evidence>
<dbReference type="Pfam" id="PF00335">
    <property type="entry name" value="Tetraspanin"/>
    <property type="match status" value="1"/>
</dbReference>
<dbReference type="Proteomes" id="UP000481858">
    <property type="component" value="Unassembled WGS sequence"/>
</dbReference>
<feature type="transmembrane region" description="Helical" evidence="6">
    <location>
        <begin position="7"/>
        <end position="29"/>
    </location>
</feature>
<evidence type="ECO:0008006" key="9">
    <source>
        <dbReference type="Google" id="ProtNLM"/>
    </source>
</evidence>
<proteinExistence type="predicted"/>
<dbReference type="EMBL" id="WUBL01000058">
    <property type="protein sequence ID" value="KAF2967997.1"/>
    <property type="molecule type" value="Genomic_DNA"/>
</dbReference>
<accession>A0A7C8N6V6</accession>
<evidence type="ECO:0000256" key="3">
    <source>
        <dbReference type="ARBA" id="ARBA00022989"/>
    </source>
</evidence>
<gene>
    <name evidence="7" type="ORF">GQX73_g5551</name>
</gene>
<evidence type="ECO:0000256" key="5">
    <source>
        <dbReference type="SAM" id="MobiDB-lite"/>
    </source>
</evidence>
<dbReference type="AlphaFoldDB" id="A0A7C8N6V6"/>
<feature type="transmembrane region" description="Helical" evidence="6">
    <location>
        <begin position="41"/>
        <end position="63"/>
    </location>
</feature>
<evidence type="ECO:0000256" key="2">
    <source>
        <dbReference type="ARBA" id="ARBA00022692"/>
    </source>
</evidence>
<dbReference type="InParanoid" id="A0A7C8N6V6"/>
<feature type="transmembrane region" description="Helical" evidence="6">
    <location>
        <begin position="176"/>
        <end position="196"/>
    </location>
</feature>
<name>A0A7C8N6V6_9PEZI</name>
<comment type="caution">
    <text evidence="7">The sequence shown here is derived from an EMBL/GenBank/DDBJ whole genome shotgun (WGS) entry which is preliminary data.</text>
</comment>
<keyword evidence="2 6" id="KW-0812">Transmembrane</keyword>
<dbReference type="InterPro" id="IPR008952">
    <property type="entry name" value="Tetraspanin_EC2_sf"/>
</dbReference>
<dbReference type="SUPFAM" id="SSF48652">
    <property type="entry name" value="Tetraspanin"/>
    <property type="match status" value="1"/>
</dbReference>
<comment type="subcellular location">
    <subcellularLocation>
        <location evidence="1">Membrane</location>
        <topology evidence="1">Multi-pass membrane protein</topology>
    </subcellularLocation>
</comment>
<evidence type="ECO:0000256" key="4">
    <source>
        <dbReference type="ARBA" id="ARBA00023136"/>
    </source>
</evidence>
<feature type="region of interest" description="Disordered" evidence="5">
    <location>
        <begin position="231"/>
        <end position="274"/>
    </location>
</feature>
<dbReference type="OrthoDB" id="71600at2759"/>